<name>A0A212LYN9_9FIRM</name>
<reference evidence="1" key="1">
    <citation type="submission" date="2016-08" db="EMBL/GenBank/DDBJ databases">
        <authorList>
            <person name="Seilhamer J.J."/>
        </authorList>
    </citation>
    <scope>NUCLEOTIDE SEQUENCE</scope>
    <source>
        <strain evidence="1">86</strain>
    </source>
</reference>
<organism evidence="1">
    <name type="scientific">uncultured Sporomusa sp</name>
    <dbReference type="NCBI Taxonomy" id="307249"/>
    <lineage>
        <taxon>Bacteria</taxon>
        <taxon>Bacillati</taxon>
        <taxon>Bacillota</taxon>
        <taxon>Negativicutes</taxon>
        <taxon>Selenomonadales</taxon>
        <taxon>Sporomusaceae</taxon>
        <taxon>Sporomusa</taxon>
        <taxon>environmental samples</taxon>
    </lineage>
</organism>
<dbReference type="EMBL" id="FMJE01000005">
    <property type="protein sequence ID" value="SCM82626.1"/>
    <property type="molecule type" value="Genomic_DNA"/>
</dbReference>
<protein>
    <submittedName>
        <fullName evidence="1">Uncharacterized protein</fullName>
    </submittedName>
</protein>
<proteinExistence type="predicted"/>
<sequence>MPMRLYPGLYFLPASARDRRYAIFEQHRSKLNRLHNLWIKPKVIEIGACADGLYLICYMLEQVVH</sequence>
<gene>
    <name evidence="1" type="ORF">KL86SPO_50397</name>
</gene>
<evidence type="ECO:0000313" key="1">
    <source>
        <dbReference type="EMBL" id="SCM82626.1"/>
    </source>
</evidence>
<accession>A0A212LYN9</accession>
<dbReference type="AlphaFoldDB" id="A0A212LYN9"/>